<sequence length="527" mass="58672">MNRTLETVFPNFSSHTTGHNYYSYPEGSRKSQFVFRVVYDGQAPIEDGRVILFFAPSPHPEPRFGAFDLETPRPLFAKDVTNVQRGDAIEFKSTDFSTPDALGFVPQNLNVFSDKLFVQAVLHHDVNDPDANSRVGNTYSKPVEVRFDDAEAVNTVELVADQVVVETMDLTPTEWMDHVSMKSNLLSKYHGRDVYMMASIVFPKSYEALKKSCKLPAVYYIEGFGGTESYAKRAKAFLSSEMGQDWKAGRWPTPMLRITLGSRFKFGHTSFADTATNGPWGTALVTEFIPYLESLYPAIPSASGRFLHGHSSGAWATLWLQLQFPDFFGGTWSSAPDPVDFSHLQVVNIYEASNMYWDVSGNPYPACRKSGIATCSNRDENLLERVRGRGNGGQWDAFAALFGPRGADGMPTPLFDKVSGDINRDVVKDWQQFDICKFLQTRPELLQTTLRGKVHVICGVEDTYYLDFACRSLQKLVGDPTSNAGDGSAVPNYVAMVPGDHTSIRSRAHYIQVHAEIAAVHAQSKKA</sequence>
<evidence type="ECO:0000313" key="1">
    <source>
        <dbReference type="EMBL" id="CAI5726299.1"/>
    </source>
</evidence>
<dbReference type="EMBL" id="CANTFL010000642">
    <property type="protein sequence ID" value="CAI5726299.1"/>
    <property type="molecule type" value="Genomic_DNA"/>
</dbReference>
<comment type="caution">
    <text evidence="1">The sequence shown here is derived from an EMBL/GenBank/DDBJ whole genome shotgun (WGS) entry which is preliminary data.</text>
</comment>
<accession>A0AAV0TU80</accession>
<dbReference type="InterPro" id="IPR000801">
    <property type="entry name" value="Esterase-like"/>
</dbReference>
<evidence type="ECO:0000313" key="2">
    <source>
        <dbReference type="Proteomes" id="UP001162031"/>
    </source>
</evidence>
<dbReference type="Pfam" id="PF00756">
    <property type="entry name" value="Esterase"/>
    <property type="match status" value="1"/>
</dbReference>
<name>A0AAV0TU80_HYABA</name>
<reference evidence="1" key="1">
    <citation type="submission" date="2022-12" db="EMBL/GenBank/DDBJ databases">
        <authorList>
            <person name="Webb A."/>
        </authorList>
    </citation>
    <scope>NUCLEOTIDE SEQUENCE</scope>
    <source>
        <strain evidence="1">Hp1</strain>
    </source>
</reference>
<dbReference type="Proteomes" id="UP001162031">
    <property type="component" value="Unassembled WGS sequence"/>
</dbReference>
<dbReference type="PANTHER" id="PTHR48098">
    <property type="entry name" value="ENTEROCHELIN ESTERASE-RELATED"/>
    <property type="match status" value="1"/>
</dbReference>
<dbReference type="SUPFAM" id="SSF53474">
    <property type="entry name" value="alpha/beta-Hydrolases"/>
    <property type="match status" value="1"/>
</dbReference>
<organism evidence="1 2">
    <name type="scientific">Hyaloperonospora brassicae</name>
    <name type="common">Brassica downy mildew</name>
    <name type="synonym">Peronospora brassicae</name>
    <dbReference type="NCBI Taxonomy" id="162125"/>
    <lineage>
        <taxon>Eukaryota</taxon>
        <taxon>Sar</taxon>
        <taxon>Stramenopiles</taxon>
        <taxon>Oomycota</taxon>
        <taxon>Peronosporomycetes</taxon>
        <taxon>Peronosporales</taxon>
        <taxon>Peronosporaceae</taxon>
        <taxon>Hyaloperonospora</taxon>
    </lineage>
</organism>
<keyword evidence="2" id="KW-1185">Reference proteome</keyword>
<protein>
    <submittedName>
        <fullName evidence="1">Uncharacterized protein</fullName>
    </submittedName>
</protein>
<dbReference type="AlphaFoldDB" id="A0AAV0TU80"/>
<dbReference type="InterPro" id="IPR029058">
    <property type="entry name" value="AB_hydrolase_fold"/>
</dbReference>
<dbReference type="Gene3D" id="3.40.50.1820">
    <property type="entry name" value="alpha/beta hydrolase"/>
    <property type="match status" value="1"/>
</dbReference>
<proteinExistence type="predicted"/>
<gene>
    <name evidence="1" type="ORF">HBR001_LOCUS3809</name>
</gene>
<dbReference type="PANTHER" id="PTHR48098:SF3">
    <property type="entry name" value="IRON(III) ENTEROBACTIN ESTERASE"/>
    <property type="match status" value="1"/>
</dbReference>
<dbReference type="InterPro" id="IPR050583">
    <property type="entry name" value="Mycobacterial_A85_antigen"/>
</dbReference>